<evidence type="ECO:0000256" key="3">
    <source>
        <dbReference type="PROSITE-ProRule" id="PRU00235"/>
    </source>
</evidence>
<evidence type="ECO:0000256" key="2">
    <source>
        <dbReference type="PROSITE-ProRule" id="PRU00023"/>
    </source>
</evidence>
<accession>A0A8C5AAD9</accession>
<keyword evidence="2" id="KW-0040">ANK repeat</keyword>
<dbReference type="PROSITE" id="PS50088">
    <property type="entry name" value="ANK_REPEAT"/>
    <property type="match status" value="2"/>
</dbReference>
<feature type="repeat" description="RCC1" evidence="3">
    <location>
        <begin position="249"/>
        <end position="303"/>
    </location>
</feature>
<dbReference type="InterPro" id="IPR009091">
    <property type="entry name" value="RCC1/BLIP-II"/>
</dbReference>
<dbReference type="Gene3D" id="3.30.710.10">
    <property type="entry name" value="Potassium Channel Kv1.1, Chain A"/>
    <property type="match status" value="2"/>
</dbReference>
<feature type="repeat" description="RCC1" evidence="3">
    <location>
        <begin position="143"/>
        <end position="196"/>
    </location>
</feature>
<dbReference type="SMART" id="SM00248">
    <property type="entry name" value="ANK"/>
    <property type="match status" value="2"/>
</dbReference>
<dbReference type="Pfam" id="PF00415">
    <property type="entry name" value="RCC1"/>
    <property type="match status" value="3"/>
</dbReference>
<dbReference type="Pfam" id="PF12796">
    <property type="entry name" value="Ank_2"/>
    <property type="match status" value="1"/>
</dbReference>
<dbReference type="SMART" id="SM00225">
    <property type="entry name" value="BTB"/>
    <property type="match status" value="2"/>
</dbReference>
<organism evidence="5 6">
    <name type="scientific">Gadus morhua</name>
    <name type="common">Atlantic cod</name>
    <dbReference type="NCBI Taxonomy" id="8049"/>
    <lineage>
        <taxon>Eukaryota</taxon>
        <taxon>Metazoa</taxon>
        <taxon>Chordata</taxon>
        <taxon>Craniata</taxon>
        <taxon>Vertebrata</taxon>
        <taxon>Euteleostomi</taxon>
        <taxon>Actinopterygii</taxon>
        <taxon>Neopterygii</taxon>
        <taxon>Teleostei</taxon>
        <taxon>Neoteleostei</taxon>
        <taxon>Acanthomorphata</taxon>
        <taxon>Zeiogadaria</taxon>
        <taxon>Gadariae</taxon>
        <taxon>Gadiformes</taxon>
        <taxon>Gadoidei</taxon>
        <taxon>Gadidae</taxon>
        <taxon>Gadus</taxon>
    </lineage>
</organism>
<dbReference type="GO" id="GO:0030292">
    <property type="term" value="F:protein tyrosine kinase inhibitor activity"/>
    <property type="evidence" value="ECO:0007669"/>
    <property type="project" value="TreeGrafter"/>
</dbReference>
<dbReference type="SUPFAM" id="SSF50985">
    <property type="entry name" value="RCC1/BLIP-II"/>
    <property type="match status" value="1"/>
</dbReference>
<protein>
    <submittedName>
        <fullName evidence="5">Inhibitor of Bruton tyrosine kinase</fullName>
    </submittedName>
</protein>
<dbReference type="AlphaFoldDB" id="A0A8C5AAD9"/>
<dbReference type="GeneTree" id="ENSGT00940000156277"/>
<reference evidence="5" key="2">
    <citation type="submission" date="2025-09" db="UniProtKB">
        <authorList>
            <consortium name="Ensembl"/>
        </authorList>
    </citation>
    <scope>IDENTIFICATION</scope>
</reference>
<dbReference type="CDD" id="cd18301">
    <property type="entry name" value="BTB1_POZ_IBtk"/>
    <property type="match status" value="1"/>
</dbReference>
<dbReference type="GO" id="GO:0005737">
    <property type="term" value="C:cytoplasm"/>
    <property type="evidence" value="ECO:0007669"/>
    <property type="project" value="TreeGrafter"/>
</dbReference>
<dbReference type="InterPro" id="IPR000408">
    <property type="entry name" value="Reg_chr_condens"/>
</dbReference>
<keyword evidence="1" id="KW-0677">Repeat</keyword>
<dbReference type="InterPro" id="IPR036770">
    <property type="entry name" value="Ankyrin_rpt-contain_sf"/>
</dbReference>
<name>A0A8C5AAD9_GADMO</name>
<dbReference type="Pfam" id="PF00651">
    <property type="entry name" value="BTB"/>
    <property type="match status" value="2"/>
</dbReference>
<feature type="repeat" description="ANK" evidence="2">
    <location>
        <begin position="86"/>
        <end position="118"/>
    </location>
</feature>
<dbReference type="PROSITE" id="PS50297">
    <property type="entry name" value="ANK_REP_REGION"/>
    <property type="match status" value="1"/>
</dbReference>
<dbReference type="GO" id="GO:0005654">
    <property type="term" value="C:nucleoplasm"/>
    <property type="evidence" value="ECO:0007669"/>
    <property type="project" value="TreeGrafter"/>
</dbReference>
<dbReference type="Proteomes" id="UP000694546">
    <property type="component" value="Chromosome 11"/>
</dbReference>
<evidence type="ECO:0000313" key="5">
    <source>
        <dbReference type="Ensembl" id="ENSGMOP00000028601.1"/>
    </source>
</evidence>
<dbReference type="PROSITE" id="PS50097">
    <property type="entry name" value="BTB"/>
    <property type="match status" value="2"/>
</dbReference>
<dbReference type="PANTHER" id="PTHR22872">
    <property type="entry name" value="BTK-BINDING PROTEIN-RELATED"/>
    <property type="match status" value="1"/>
</dbReference>
<gene>
    <name evidence="5" type="primary">IBTK</name>
    <name evidence="5" type="synonym">ibtk</name>
</gene>
<dbReference type="FunFam" id="3.30.710.10:FF:000105">
    <property type="entry name" value="inhibitor of Bruton tyrosine kinase isoform X1"/>
    <property type="match status" value="1"/>
</dbReference>
<feature type="domain" description="BTB" evidence="4">
    <location>
        <begin position="565"/>
        <end position="650"/>
    </location>
</feature>
<dbReference type="PANTHER" id="PTHR22872:SF2">
    <property type="entry name" value="INHIBITOR OF BRUTON TYROSINE KINASE"/>
    <property type="match status" value="1"/>
</dbReference>
<proteinExistence type="predicted"/>
<dbReference type="PROSITE" id="PS50012">
    <property type="entry name" value="RCC1_3"/>
    <property type="match status" value="3"/>
</dbReference>
<feature type="repeat" description="RCC1" evidence="3">
    <location>
        <begin position="197"/>
        <end position="248"/>
    </location>
</feature>
<keyword evidence="6" id="KW-1185">Reference proteome</keyword>
<dbReference type="Gene3D" id="2.130.10.30">
    <property type="entry name" value="Regulator of chromosome condensation 1/beta-lactamase-inhibitor protein II"/>
    <property type="match status" value="1"/>
</dbReference>
<dbReference type="Gene3D" id="1.25.40.20">
    <property type="entry name" value="Ankyrin repeat-containing domain"/>
    <property type="match status" value="1"/>
</dbReference>
<dbReference type="InterPro" id="IPR011333">
    <property type="entry name" value="SKP1/BTB/POZ_sf"/>
</dbReference>
<dbReference type="InterPro" id="IPR002110">
    <property type="entry name" value="Ankyrin_rpt"/>
</dbReference>
<reference evidence="5" key="1">
    <citation type="submission" date="2025-08" db="UniProtKB">
        <authorList>
            <consortium name="Ensembl"/>
        </authorList>
    </citation>
    <scope>IDENTIFICATION</scope>
</reference>
<feature type="repeat" description="ANK" evidence="2">
    <location>
        <begin position="51"/>
        <end position="84"/>
    </location>
</feature>
<dbReference type="GO" id="GO:0019901">
    <property type="term" value="F:protein kinase binding"/>
    <property type="evidence" value="ECO:0007669"/>
    <property type="project" value="TreeGrafter"/>
</dbReference>
<sequence>MSPLIPECTAKCRSTQHADEVVAVLTCCSEKRLQAFLSAHCYNAATLKDAFGRTALHLAASTGKKALLEWLVESKNADLLAKDKESGWTPLHRSVFYGQIHCLMALVKHGGLLSSQDREGLSVLDLTVKDRPEHVVFKNTDPMEVYTWGNNTNFSLGQGNQESRQHPELVDFFARSGVYVKQVVLSKFHSVFLSQKGQVFTCGHGQGGRLGHGDEQTYLVPRMVEGLTSHHCTQVAAAKDHTVVLTEGGYVYTFGLNTFHQLGLSPPPASAYVPKQVFSKNLKGRTVIGVAAGRFHTVLWTREAVYTMGLNGGHLGYLLDPNGEKCVTAPRQVSALHHKDVSIAMVAASNGATVVATEKGDLYLLADYQCKKLASRQLNIKKVLVSGGSLDHRVAPQTLNEGVGEKIAILALDEAGRVFCWRSFSGSVRQCRWAYGRQVFVSDIALSKNNMMFVTQEGEGFTGVWAGEYKKFDGKKGEELFAMHDCNVCGGHSSAATVYERIRLEKLPYVHRAVGITSDSKGSNFGVLQSDPKTSLFEIPIVSPSSFSQHFGCLLQEADETDSIHDVTLQASDRTFPAHKYILSMRSEFFRKLFMCEGGGGGMEEAEADGEVQVSEDAVGCDLVLLEKIPADMLEHALSFIYTDSCELLLHGTRPTGSVATPDHSHYQDQVWRYADKTKKNAPKPGKKAKGARGDDKAGALQGIAKKLGLASLLDGVKYENGRINVVHKKTGNKLKFNQKKCAYLCDVTLKSEEGKEFRCHKSVLCARLEYFQSMLGNPWVEAASCTALEMPTSSEILQVILEYVYTDESPTIKECLNVEFVCSVLVVADQLLITRLKEMSETAITENLTLKNAAELLEFAAMYNAEQLKLSCLQFIALNMAALLEAKALDVLSDEVLLELSASYRRMIPAMQKRVITPYLDAPDLRPYEEEDSEETLLKKAKVKAKKKPRRRSESSGGYTISDRIQLVAPCLVTSCVATSSDSLQELMTSDSDGSFTGAASPRDLQSPVFHDKVEVSEGITSHSFLVYGSFSVKFIFHVGGSSKLSPVPAKLSQKQRKMIAQAAKEPPREPGVSRAVAVVTPSKGGAMAWWEKYDRREGLLIQYHFIAQPIWKIALCLIGIDINKQIYYTYLYMTQINIKRDIANITKQLKSSHTMPWVLGAVGSPPRASTVPFTAILEEEKQQEAALIRSREKPLALIQIEECAIQQLLIHYKARDNPDELIVVERSSMGPIATPTWNKQH</sequence>
<dbReference type="SUPFAM" id="SSF48403">
    <property type="entry name" value="Ankyrin repeat"/>
    <property type="match status" value="1"/>
</dbReference>
<dbReference type="Ensembl" id="ENSGMOT00000033846.1">
    <property type="protein sequence ID" value="ENSGMOP00000028601.1"/>
    <property type="gene ID" value="ENSGMOG00000006344.2"/>
</dbReference>
<feature type="domain" description="BTB" evidence="4">
    <location>
        <begin position="746"/>
        <end position="814"/>
    </location>
</feature>
<evidence type="ECO:0000259" key="4">
    <source>
        <dbReference type="PROSITE" id="PS50097"/>
    </source>
</evidence>
<dbReference type="InterPro" id="IPR000210">
    <property type="entry name" value="BTB/POZ_dom"/>
</dbReference>
<dbReference type="SUPFAM" id="SSF54695">
    <property type="entry name" value="POZ domain"/>
    <property type="match status" value="2"/>
</dbReference>
<dbReference type="CDD" id="cd18500">
    <property type="entry name" value="BACK_IBtk"/>
    <property type="match status" value="1"/>
</dbReference>
<dbReference type="InterPro" id="IPR051625">
    <property type="entry name" value="Signaling_Regulatory_Domain"/>
</dbReference>
<dbReference type="Gene3D" id="6.10.250.3030">
    <property type="match status" value="1"/>
</dbReference>
<dbReference type="FunFam" id="2.130.10.30:FF:000011">
    <property type="entry name" value="inhibitor of Bruton tyrosine kinase isoform X2"/>
    <property type="match status" value="1"/>
</dbReference>
<dbReference type="PRINTS" id="PR00633">
    <property type="entry name" value="RCCNDNSATION"/>
</dbReference>
<evidence type="ECO:0000256" key="1">
    <source>
        <dbReference type="ARBA" id="ARBA00022737"/>
    </source>
</evidence>
<dbReference type="CDD" id="cd18302">
    <property type="entry name" value="BTB2_POZ_IBtk"/>
    <property type="match status" value="1"/>
</dbReference>
<evidence type="ECO:0000313" key="6">
    <source>
        <dbReference type="Proteomes" id="UP000694546"/>
    </source>
</evidence>